<gene>
    <name evidence="3" type="ORF">S12H4_56258</name>
</gene>
<proteinExistence type="predicted"/>
<feature type="non-terminal residue" evidence="3">
    <location>
        <position position="92"/>
    </location>
</feature>
<name>X1VYV2_9ZZZZ</name>
<feature type="domain" description="Alcohol dehydrogenase-like N-terminal" evidence="2">
    <location>
        <begin position="27"/>
        <end position="91"/>
    </location>
</feature>
<reference evidence="3" key="1">
    <citation type="journal article" date="2014" name="Front. Microbiol.">
        <title>High frequency of phylogenetically diverse reductive dehalogenase-homologous genes in deep subseafloor sedimentary metagenomes.</title>
        <authorList>
            <person name="Kawai M."/>
            <person name="Futagami T."/>
            <person name="Toyoda A."/>
            <person name="Takaki Y."/>
            <person name="Nishi S."/>
            <person name="Hori S."/>
            <person name="Arai W."/>
            <person name="Tsubouchi T."/>
            <person name="Morono Y."/>
            <person name="Uchiyama I."/>
            <person name="Ito T."/>
            <person name="Fujiyama A."/>
            <person name="Inagaki F."/>
            <person name="Takami H."/>
        </authorList>
    </citation>
    <scope>NUCLEOTIDE SEQUENCE</scope>
    <source>
        <strain evidence="3">Expedition CK06-06</strain>
    </source>
</reference>
<evidence type="ECO:0000256" key="1">
    <source>
        <dbReference type="ARBA" id="ARBA00022857"/>
    </source>
</evidence>
<dbReference type="AlphaFoldDB" id="X1VYV2"/>
<dbReference type="InterPro" id="IPR011032">
    <property type="entry name" value="GroES-like_sf"/>
</dbReference>
<dbReference type="SUPFAM" id="SSF50129">
    <property type="entry name" value="GroES-like"/>
    <property type="match status" value="1"/>
</dbReference>
<evidence type="ECO:0000259" key="2">
    <source>
        <dbReference type="Pfam" id="PF08240"/>
    </source>
</evidence>
<dbReference type="PANTHER" id="PTHR44154">
    <property type="entry name" value="QUINONE OXIDOREDUCTASE"/>
    <property type="match status" value="1"/>
</dbReference>
<dbReference type="Pfam" id="PF08240">
    <property type="entry name" value="ADH_N"/>
    <property type="match status" value="1"/>
</dbReference>
<keyword evidence="1" id="KW-0521">NADP</keyword>
<dbReference type="InterPro" id="IPR051603">
    <property type="entry name" value="Zinc-ADH_QOR/CCCR"/>
</dbReference>
<dbReference type="EMBL" id="BARW01036200">
    <property type="protein sequence ID" value="GAJ24891.1"/>
    <property type="molecule type" value="Genomic_DNA"/>
</dbReference>
<organism evidence="3">
    <name type="scientific">marine sediment metagenome</name>
    <dbReference type="NCBI Taxonomy" id="412755"/>
    <lineage>
        <taxon>unclassified sequences</taxon>
        <taxon>metagenomes</taxon>
        <taxon>ecological metagenomes</taxon>
    </lineage>
</organism>
<dbReference type="InterPro" id="IPR013154">
    <property type="entry name" value="ADH-like_N"/>
</dbReference>
<evidence type="ECO:0000313" key="3">
    <source>
        <dbReference type="EMBL" id="GAJ24891.1"/>
    </source>
</evidence>
<sequence>MKAIVCTKYGPPDILEFKEVETPTPKDDEVLVNVHAVSLNAADFEYLRGSWAVRFMGPLKPKHKILGSDIAGRVETVGRNVKQFQSGDEIFG</sequence>
<protein>
    <recommendedName>
        <fullName evidence="2">Alcohol dehydrogenase-like N-terminal domain-containing protein</fullName>
    </recommendedName>
</protein>
<dbReference type="PANTHER" id="PTHR44154:SF1">
    <property type="entry name" value="QUINONE OXIDOREDUCTASE"/>
    <property type="match status" value="1"/>
</dbReference>
<accession>X1VYV2</accession>
<dbReference type="Gene3D" id="3.90.180.10">
    <property type="entry name" value="Medium-chain alcohol dehydrogenases, catalytic domain"/>
    <property type="match status" value="1"/>
</dbReference>
<comment type="caution">
    <text evidence="3">The sequence shown here is derived from an EMBL/GenBank/DDBJ whole genome shotgun (WGS) entry which is preliminary data.</text>
</comment>